<comment type="domain">
    <text evidence="8">The pseudokinase domain, the coiled-coil (CC), and C-terminal knob domain (CK) form a structural unit (PKC) that forms an extensive high-affinity interaction surface for PAN2.</text>
</comment>
<dbReference type="InterPro" id="IPR030844">
    <property type="entry name" value="PAN3"/>
</dbReference>
<comment type="domain">
    <text evidence="8">Contains a pseudokinase domain. The protein kinase domain is predicted to be catalytically inactive because some of the residues important for catalytic activity are substituted and it lacks the equivalent of the binding site for a peptide substrate. However, it has retained an ATP-binding site and ATP-binding is required for mRNA degradation, stimulating the activity of the PAN2 nuclease in vitro. The nucleotide-binding site is juxtaposed to the RNase active site of PAN2 in the complex and may actually bind nucleosides of a poly(A) RNA rather than ATP, feeding the poly(A)-tail to the active site of the deadenylase and thus increasing the efficiency with which this distributive enzyme degrades oligo(A) RNAs.</text>
</comment>
<feature type="compositionally biased region" description="Low complexity" evidence="9">
    <location>
        <begin position="124"/>
        <end position="144"/>
    </location>
</feature>
<dbReference type="GO" id="GO:0031251">
    <property type="term" value="C:PAN complex"/>
    <property type="evidence" value="ECO:0007669"/>
    <property type="project" value="UniProtKB-UniRule"/>
</dbReference>
<feature type="compositionally biased region" description="Low complexity" evidence="9">
    <location>
        <begin position="11"/>
        <end position="37"/>
    </location>
</feature>
<comment type="caution">
    <text evidence="11">The sequence shown here is derived from an EMBL/GenBank/DDBJ whole genome shotgun (WGS) entry which is preliminary data.</text>
</comment>
<dbReference type="GO" id="GO:0000289">
    <property type="term" value="P:nuclear-transcribed mRNA poly(A) tail shortening"/>
    <property type="evidence" value="ECO:0007669"/>
    <property type="project" value="UniProtKB-UniRule"/>
</dbReference>
<accession>A0AA38S9U9</accession>
<evidence type="ECO:0000256" key="8">
    <source>
        <dbReference type="HAMAP-Rule" id="MF_03181"/>
    </source>
</evidence>
<feature type="compositionally biased region" description="Basic and acidic residues" evidence="9">
    <location>
        <begin position="103"/>
        <end position="117"/>
    </location>
</feature>
<feature type="binding site" evidence="8">
    <location>
        <begin position="579"/>
        <end position="586"/>
    </location>
    <ligand>
        <name>ATP</name>
        <dbReference type="ChEBI" id="CHEBI:30616"/>
    </ligand>
</feature>
<dbReference type="PANTHER" id="PTHR12272">
    <property type="entry name" value="DEADENYLATION COMPLEX SUBUNIT PAN3"/>
    <property type="match status" value="1"/>
</dbReference>
<protein>
    <recommendedName>
        <fullName evidence="8">PAN2-PAN3 deadenylation complex subunit PAN3</fullName>
    </recommendedName>
    <alternativeName>
        <fullName evidence="8">PAB1P-dependent poly(A)-specific ribonuclease</fullName>
    </alternativeName>
    <alternativeName>
        <fullName evidence="8">Poly(A)-nuclease deadenylation complex subunit 3</fullName>
        <shortName evidence="8">PAN deadenylation complex subunit 3</shortName>
    </alternativeName>
</protein>
<feature type="binding site" evidence="8">
    <location>
        <begin position="638"/>
        <end position="639"/>
    </location>
    <ligand>
        <name>ATP</name>
        <dbReference type="ChEBI" id="CHEBI:30616"/>
    </ligand>
</feature>
<evidence type="ECO:0000256" key="1">
    <source>
        <dbReference type="ARBA" id="ARBA00004496"/>
    </source>
</evidence>
<keyword evidence="4 8" id="KW-0547">Nucleotide-binding</keyword>
<feature type="region of interest" description="Knob domain" evidence="8">
    <location>
        <begin position="782"/>
        <end position="892"/>
    </location>
</feature>
<name>A0AA38S9U9_9PEZI</name>
<evidence type="ECO:0000256" key="3">
    <source>
        <dbReference type="ARBA" id="ARBA00022664"/>
    </source>
</evidence>
<gene>
    <name evidence="8" type="primary">PAN3</name>
    <name evidence="11" type="ORF">NKR19_g2870</name>
</gene>
<evidence type="ECO:0000256" key="7">
    <source>
        <dbReference type="ARBA" id="ARBA00023054"/>
    </source>
</evidence>
<comment type="domain">
    <text evidence="8">The N-terminal zinc finger binds to poly(A) RNA.</text>
</comment>
<comment type="similarity">
    <text evidence="8">Belongs to the protein kinase superfamily. PAN3 family.</text>
</comment>
<dbReference type="SUPFAM" id="SSF56112">
    <property type="entry name" value="Protein kinase-like (PK-like)"/>
    <property type="match status" value="1"/>
</dbReference>
<keyword evidence="5" id="KW-0479">Metal-binding</keyword>
<comment type="function">
    <text evidence="8">Regulatory subunit of the poly(A)-nuclease (PAN) deadenylation complex, one of two cytoplasmic mRNA deadenylases involved in mRNA turnover. PAN specifically shortens poly(A) tails of RNA and the activity is stimulated by poly(A)-binding protein PAB1. PAN deadenylation is followed by rapid degradation of the shortened mRNA tails by the CCR4-NOT complex. Deadenylated mRNAs are then degraded by two alternative mechanisms, namely exosome-mediated 3'-5' exonucleolytic degradation, or deadenlyation-dependent mRNA decaping and subsequent 5'-3' exonucleolytic degradation by XRN1. May also be involved in post-transcriptional maturation of mRNA poly(A) tails. PAN3 acts as a positive regulator for PAN activity, recruiting the catalytic subunit PAN2 to mRNA via its interaction with RNA and with PAB1.</text>
</comment>
<evidence type="ECO:0000313" key="12">
    <source>
        <dbReference type="Proteomes" id="UP001174691"/>
    </source>
</evidence>
<reference evidence="11" key="1">
    <citation type="submission" date="2022-07" db="EMBL/GenBank/DDBJ databases">
        <title>Fungi with potential for degradation of polypropylene.</title>
        <authorList>
            <person name="Gostincar C."/>
        </authorList>
    </citation>
    <scope>NUCLEOTIDE SEQUENCE</scope>
    <source>
        <strain evidence="11">EXF-13287</strain>
    </source>
</reference>
<dbReference type="Gene3D" id="1.20.5.5160">
    <property type="match status" value="1"/>
</dbReference>
<keyword evidence="2 8" id="KW-0963">Cytoplasm</keyword>
<keyword evidence="7 8" id="KW-0175">Coiled coil</keyword>
<keyword evidence="5" id="KW-0862">Zinc</keyword>
<dbReference type="Gene3D" id="1.10.287.3700">
    <property type="match status" value="1"/>
</dbReference>
<dbReference type="GO" id="GO:0005524">
    <property type="term" value="F:ATP binding"/>
    <property type="evidence" value="ECO:0007669"/>
    <property type="project" value="UniProtKB-UniRule"/>
</dbReference>
<feature type="compositionally biased region" description="Polar residues" evidence="9">
    <location>
        <begin position="306"/>
        <end position="327"/>
    </location>
</feature>
<feature type="domain" description="Pan3 C-terminal knob" evidence="10">
    <location>
        <begin position="734"/>
        <end position="871"/>
    </location>
</feature>
<dbReference type="Pfam" id="PF18101">
    <property type="entry name" value="Pan3_CK"/>
    <property type="match status" value="1"/>
</dbReference>
<evidence type="ECO:0000256" key="6">
    <source>
        <dbReference type="ARBA" id="ARBA00022840"/>
    </source>
</evidence>
<dbReference type="InterPro" id="IPR011009">
    <property type="entry name" value="Kinase-like_dom_sf"/>
</dbReference>
<dbReference type="FunFam" id="1.10.287.3700:FF:000001">
    <property type="entry name" value="PAN2-PAN3 deadenylation complex subunit PAN3"/>
    <property type="match status" value="1"/>
</dbReference>
<evidence type="ECO:0000259" key="10">
    <source>
        <dbReference type="Pfam" id="PF18101"/>
    </source>
</evidence>
<dbReference type="AlphaFoldDB" id="A0AA38S9U9"/>
<evidence type="ECO:0000313" key="11">
    <source>
        <dbReference type="EMBL" id="KAJ9160886.1"/>
    </source>
</evidence>
<proteinExistence type="inferred from homology"/>
<evidence type="ECO:0000256" key="4">
    <source>
        <dbReference type="ARBA" id="ARBA00022741"/>
    </source>
</evidence>
<dbReference type="InterPro" id="IPR041332">
    <property type="entry name" value="Pan3_CK"/>
</dbReference>
<keyword evidence="12" id="KW-1185">Reference proteome</keyword>
<evidence type="ECO:0000256" key="9">
    <source>
        <dbReference type="SAM" id="MobiDB-lite"/>
    </source>
</evidence>
<feature type="coiled-coil region" evidence="8">
    <location>
        <begin position="743"/>
        <end position="781"/>
    </location>
</feature>
<feature type="binding site" evidence="8">
    <location>
        <position position="530"/>
    </location>
    <ligand>
        <name>ATP</name>
        <dbReference type="ChEBI" id="CHEBI:30616"/>
    </ligand>
</feature>
<feature type="compositionally biased region" description="Acidic residues" evidence="9">
    <location>
        <begin position="50"/>
        <end position="72"/>
    </location>
</feature>
<keyword evidence="6 8" id="KW-0067">ATP-binding</keyword>
<evidence type="ECO:0000256" key="5">
    <source>
        <dbReference type="ARBA" id="ARBA00022771"/>
    </source>
</evidence>
<dbReference type="GO" id="GO:0006397">
    <property type="term" value="P:mRNA processing"/>
    <property type="evidence" value="ECO:0007669"/>
    <property type="project" value="UniProtKB-KW"/>
</dbReference>
<dbReference type="GO" id="GO:0008270">
    <property type="term" value="F:zinc ion binding"/>
    <property type="evidence" value="ECO:0007669"/>
    <property type="project" value="UniProtKB-KW"/>
</dbReference>
<comment type="subcellular location">
    <subcellularLocation>
        <location evidence="1 8">Cytoplasm</location>
    </subcellularLocation>
</comment>
<dbReference type="HAMAP" id="MF_03181">
    <property type="entry name" value="PAN3"/>
    <property type="match status" value="1"/>
</dbReference>
<feature type="region of interest" description="Disordered" evidence="9">
    <location>
        <begin position="306"/>
        <end position="349"/>
    </location>
</feature>
<organism evidence="11 12">
    <name type="scientific">Coniochaeta hoffmannii</name>
    <dbReference type="NCBI Taxonomy" id="91930"/>
    <lineage>
        <taxon>Eukaryota</taxon>
        <taxon>Fungi</taxon>
        <taxon>Dikarya</taxon>
        <taxon>Ascomycota</taxon>
        <taxon>Pezizomycotina</taxon>
        <taxon>Sordariomycetes</taxon>
        <taxon>Sordariomycetidae</taxon>
        <taxon>Coniochaetales</taxon>
        <taxon>Coniochaetaceae</taxon>
        <taxon>Coniochaeta</taxon>
    </lineage>
</organism>
<keyword evidence="5" id="KW-0863">Zinc-finger</keyword>
<dbReference type="PANTHER" id="PTHR12272:SF11">
    <property type="entry name" value="PAN2-PAN3 DEADENYLATION COMPLEX SUBUNIT PAN3"/>
    <property type="match status" value="1"/>
</dbReference>
<comment type="caution">
    <text evidence="8">Lacks conserved residue(s) required for the propagation of feature annotation.</text>
</comment>
<comment type="subunit">
    <text evidence="8">Homodimer. Forms a heterotrimer with a catalytic subunit PAN2 to form the poly(A)-nuclease (PAN) deadenylation complex. Interacts (via PAM-2 motif) with poly(A)-binding protein PAB1 (via PABC domain), conferring substrate specificity of the enzyme complex.</text>
</comment>
<dbReference type="Gene3D" id="1.10.510.10">
    <property type="entry name" value="Transferase(Phosphotransferase) domain 1"/>
    <property type="match status" value="1"/>
</dbReference>
<keyword evidence="3 8" id="KW-0507">mRNA processing</keyword>
<dbReference type="GO" id="GO:0008143">
    <property type="term" value="F:poly(A) binding"/>
    <property type="evidence" value="ECO:0007669"/>
    <property type="project" value="TreeGrafter"/>
</dbReference>
<dbReference type="Proteomes" id="UP001174691">
    <property type="component" value="Unassembled WGS sequence"/>
</dbReference>
<feature type="compositionally biased region" description="Polar residues" evidence="9">
    <location>
        <begin position="1"/>
        <end position="10"/>
    </location>
</feature>
<feature type="region of interest" description="Disordered" evidence="9">
    <location>
        <begin position="1"/>
        <end position="181"/>
    </location>
</feature>
<dbReference type="EMBL" id="JANBVN010000030">
    <property type="protein sequence ID" value="KAJ9160886.1"/>
    <property type="molecule type" value="Genomic_DNA"/>
</dbReference>
<sequence>MDSSAPALNQASDSDSSQDFHSFNSSGSSDSFYSAASRQDAVQGANLDELSVEDGSVEDVGGEETSVEETSVEEASVEKTRVEGPSAEQTSVENAGIEEASAEETRVEDASVERTSVEKASVQEASLEGADSGEAGSGEGTSESLRPETTETTLDPQRSVAEDVEMVRESTATSPSGQGVEAARPLNQGAALHAVEGNINVTSAQPSYSNIDVSDSIKIISRLDTLARSKAGLSIDHSLTQSLRRSSVRLPSFIPKRTITCTVLLRPTIIQGVSVSIIPAGIVLMTSVNLQPLAIRSGKKALNVESPSFTPSTLQSNKKSTFSTQAASAAPFTPRGPGGNTAPQASQQSMDAAVFNPSNIREFQPQNYDLGSTSSPNAQAHDAGYSLDHFNMTSLTQALPTPVPFNPYAVNDHSGIPSQGATYFQSQFPSALAPPQYHLYAPIGPYREDLLPYQRVTHDFFMSERLRDELQKKSHATLQTMPNSPLPQLEKYHSLFPLDISNRKNTTVFGYTSWVYKAISSKDGKYYCLRRLENFRLTNEHAIHAAREWKKVLNANVVTFHEAFTTRVFGDSSLVFCHDYHPLASSLYEHHFSPQQGGRGRGPAVVPENILWGYISQISNALRAIHHAKLAARCLDMTKIIITDKNRIRLGATSILDVVQFETSQQRPLADLQHDDLVQFGRVILSLATLTQPHNVNNIPQLLDTLSMKYSAGLRDAVAWLVSPPRPGDKPKHIDAFLANISQHLVNLADVALRANDSLTSELARELENGRLVRLLCKLNAITERGEHAGDPAWSENGDRYALKLFRDYVFHQVDAAGRPVLELGHMIRCLNKLDAAAEDRFTLVSRDEQSLFVVSYKDIKYMVDRAFNELVKRTKQAQASPAAAVNMVPGL</sequence>
<evidence type="ECO:0000256" key="2">
    <source>
        <dbReference type="ARBA" id="ARBA00022490"/>
    </source>
</evidence>
<dbReference type="GO" id="GO:0000932">
    <property type="term" value="C:P-body"/>
    <property type="evidence" value="ECO:0007669"/>
    <property type="project" value="TreeGrafter"/>
</dbReference>